<comment type="similarity">
    <text evidence="2">Belongs to the [NiFe]/[NiFeSe] hydrogenase large subunit family.</text>
</comment>
<keyword evidence="3 6" id="KW-0533">Nickel</keyword>
<feature type="binding site" evidence="6">
    <location>
        <position position="415"/>
    </location>
    <ligand>
        <name>Ni(2+)</name>
        <dbReference type="ChEBI" id="CHEBI:49786"/>
    </ligand>
</feature>
<evidence type="ECO:0000256" key="5">
    <source>
        <dbReference type="ARBA" id="ARBA00023002"/>
    </source>
</evidence>
<sequence length="421" mass="48054">MALKTIRINHIAKMEGHTGFVASILNGDVKKAKMETLEGARLIEGILLGRDYFEAPMITGRICGICPIVHFLSATQAIEDAFKVKVSEQTTILRKIMELLQIIHSHSLHMFFLSLPDFFGIANDLNFIKKYPQETNMALRVRKFAIDLVQLIGGRIVHPLTMEVGGFKKLPSMQEIKNLFKNYEQVLEDAITLGEFARKIKYPKFERQTDSFALWQKNEYAILQGDMVNSKGQRMSVKEFQHKIKEFHNPFEKVKRVNLGDNSYLTGALARININFSKLNPAAKKLWLKAKLPLPCYNSFYNIYAQGVEIVHCLEEIKKLLAHLGKIDQKNIKVKVTPKAGEGYGAVEAPRGILLDYYKFDKKGKILEVNIITPTAQFLANMEEDLKAYLPNVYKLPVHERRIKIRTLVRAYDPCISCATH</sequence>
<keyword evidence="4 6" id="KW-0479">Metal-binding</keyword>
<dbReference type="InterPro" id="IPR018194">
    <property type="entry name" value="Ni-dep_hyd_lsu_Ni_BS"/>
</dbReference>
<comment type="cofactor">
    <cofactor evidence="1 6">
        <name>Ni(2+)</name>
        <dbReference type="ChEBI" id="CHEBI:49786"/>
    </cofactor>
</comment>
<feature type="binding site" evidence="6">
    <location>
        <position position="63"/>
    </location>
    <ligand>
        <name>Ni(2+)</name>
        <dbReference type="ChEBI" id="CHEBI:49786"/>
    </ligand>
</feature>
<feature type="binding site" evidence="6">
    <location>
        <position position="66"/>
    </location>
    <ligand>
        <name>Ni(2+)</name>
        <dbReference type="ChEBI" id="CHEBI:49786"/>
    </ligand>
</feature>
<feature type="binding site" evidence="6">
    <location>
        <position position="421"/>
    </location>
    <ligand>
        <name>Mg(2+)</name>
        <dbReference type="ChEBI" id="CHEBI:18420"/>
    </ligand>
</feature>
<dbReference type="GO" id="GO:0008901">
    <property type="term" value="F:ferredoxin hydrogenase activity"/>
    <property type="evidence" value="ECO:0007669"/>
    <property type="project" value="InterPro"/>
</dbReference>
<evidence type="ECO:0000256" key="6">
    <source>
        <dbReference type="PIRSR" id="PIRSR601501-1"/>
    </source>
</evidence>
<accession>A0A1G1XR09</accession>
<proteinExistence type="inferred from homology"/>
<dbReference type="GO" id="GO:0016151">
    <property type="term" value="F:nickel cation binding"/>
    <property type="evidence" value="ECO:0007669"/>
    <property type="project" value="InterPro"/>
</dbReference>
<reference evidence="7 8" key="1">
    <citation type="journal article" date="2016" name="Nat. Commun.">
        <title>Thousands of microbial genomes shed light on interconnected biogeochemical processes in an aquifer system.</title>
        <authorList>
            <person name="Anantharaman K."/>
            <person name="Brown C.T."/>
            <person name="Hug L.A."/>
            <person name="Sharon I."/>
            <person name="Castelle C.J."/>
            <person name="Probst A.J."/>
            <person name="Thomas B.C."/>
            <person name="Singh A."/>
            <person name="Wilkins M.J."/>
            <person name="Karaoz U."/>
            <person name="Brodie E.L."/>
            <person name="Williams K.H."/>
            <person name="Hubbard S.S."/>
            <person name="Banfield J.F."/>
        </authorList>
    </citation>
    <scope>NUCLEOTIDE SEQUENCE [LARGE SCALE GENOMIC DNA]</scope>
</reference>
<keyword evidence="6" id="KW-0460">Magnesium</keyword>
<dbReference type="SUPFAM" id="SSF56762">
    <property type="entry name" value="HydB/Nqo4-like"/>
    <property type="match status" value="1"/>
</dbReference>
<evidence type="ECO:0000256" key="4">
    <source>
        <dbReference type="ARBA" id="ARBA00022723"/>
    </source>
</evidence>
<dbReference type="Pfam" id="PF00374">
    <property type="entry name" value="NiFeSe_Hases"/>
    <property type="match status" value="2"/>
</dbReference>
<feature type="binding site" evidence="6">
    <location>
        <position position="44"/>
    </location>
    <ligand>
        <name>Mg(2+)</name>
        <dbReference type="ChEBI" id="CHEBI:18420"/>
    </ligand>
</feature>
<evidence type="ECO:0000256" key="3">
    <source>
        <dbReference type="ARBA" id="ARBA00022596"/>
    </source>
</evidence>
<comment type="caution">
    <text evidence="7">The sequence shown here is derived from an EMBL/GenBank/DDBJ whole genome shotgun (WGS) entry which is preliminary data.</text>
</comment>
<keyword evidence="5" id="KW-0560">Oxidoreductase</keyword>
<comment type="cofactor">
    <cofactor evidence="6">
        <name>Fe cation</name>
        <dbReference type="ChEBI" id="CHEBI:24875"/>
    </cofactor>
</comment>
<feature type="binding site" evidence="6">
    <location>
        <position position="371"/>
    </location>
    <ligand>
        <name>Mg(2+)</name>
        <dbReference type="ChEBI" id="CHEBI:18420"/>
    </ligand>
</feature>
<evidence type="ECO:0000256" key="1">
    <source>
        <dbReference type="ARBA" id="ARBA00001967"/>
    </source>
</evidence>
<dbReference type="PROSITE" id="PS00508">
    <property type="entry name" value="NI_HGENASE_L_2"/>
    <property type="match status" value="1"/>
</dbReference>
<evidence type="ECO:0000313" key="8">
    <source>
        <dbReference type="Proteomes" id="UP000176260"/>
    </source>
</evidence>
<feature type="binding site" evidence="6">
    <location>
        <position position="418"/>
    </location>
    <ligand>
        <name>Fe cation</name>
        <dbReference type="ChEBI" id="CHEBI:24875"/>
    </ligand>
</feature>
<dbReference type="AlphaFoldDB" id="A0A1G1XR09"/>
<protein>
    <recommendedName>
        <fullName evidence="9">Hydrogenase/sulfur reductase subunit alpha</fullName>
    </recommendedName>
</protein>
<dbReference type="EMBL" id="MHIA01000019">
    <property type="protein sequence ID" value="OGY42020.1"/>
    <property type="molecule type" value="Genomic_DNA"/>
</dbReference>
<organism evidence="7 8">
    <name type="scientific">Candidatus Buchananbacteria bacterium RBG_13_39_9</name>
    <dbReference type="NCBI Taxonomy" id="1797531"/>
    <lineage>
        <taxon>Bacteria</taxon>
        <taxon>Candidatus Buchananiibacteriota</taxon>
    </lineage>
</organism>
<dbReference type="PANTHER" id="PTHR43600">
    <property type="entry name" value="COENZYME F420 HYDROGENASE, SUBUNIT ALPHA"/>
    <property type="match status" value="1"/>
</dbReference>
<dbReference type="InterPro" id="IPR001501">
    <property type="entry name" value="Ni-dep_hyd_lsu"/>
</dbReference>
<feature type="binding site" evidence="6">
    <location>
        <position position="66"/>
    </location>
    <ligand>
        <name>Fe cation</name>
        <dbReference type="ChEBI" id="CHEBI:24875"/>
    </ligand>
</feature>
<dbReference type="Gene3D" id="1.10.645.10">
    <property type="entry name" value="Cytochrome-c3 Hydrogenase, chain B"/>
    <property type="match status" value="1"/>
</dbReference>
<evidence type="ECO:0000313" key="7">
    <source>
        <dbReference type="EMBL" id="OGY42020.1"/>
    </source>
</evidence>
<keyword evidence="6" id="KW-0408">Iron</keyword>
<dbReference type="PANTHER" id="PTHR43600:SF2">
    <property type="entry name" value="F420-NON-REDUCING HYDROGENASE VHU SUBUNIT A"/>
    <property type="match status" value="1"/>
</dbReference>
<gene>
    <name evidence="7" type="ORF">A2Y67_02975</name>
</gene>
<dbReference type="Proteomes" id="UP000176260">
    <property type="component" value="Unassembled WGS sequence"/>
</dbReference>
<evidence type="ECO:0008006" key="9">
    <source>
        <dbReference type="Google" id="ProtNLM"/>
    </source>
</evidence>
<evidence type="ECO:0000256" key="2">
    <source>
        <dbReference type="ARBA" id="ARBA00009292"/>
    </source>
</evidence>
<dbReference type="InterPro" id="IPR029014">
    <property type="entry name" value="NiFe-Hase_large"/>
</dbReference>
<name>A0A1G1XR09_9BACT</name>